<dbReference type="AlphaFoldDB" id="A0A158PQ32"/>
<feature type="region of interest" description="Disordered" evidence="1">
    <location>
        <begin position="100"/>
        <end position="158"/>
    </location>
</feature>
<name>A0A158PQ32_BRUPA</name>
<evidence type="ECO:0000313" key="2">
    <source>
        <dbReference type="EMBL" id="VDN82059.1"/>
    </source>
</evidence>
<feature type="compositionally biased region" description="Basic and acidic residues" evidence="1">
    <location>
        <begin position="203"/>
        <end position="216"/>
    </location>
</feature>
<evidence type="ECO:0000256" key="1">
    <source>
        <dbReference type="SAM" id="MobiDB-lite"/>
    </source>
</evidence>
<sequence length="402" mass="45843">MPFVTILQLMGVNLATDDVDLNLYAWNFQLNQLKLLFRLFQQPTSNYVILNMQIVFSHLTIFKIIASWFKVVLIFASELEQVERKRKTLERLRREAQRRGIKLGPGSASEPDIVIEPQPEPKSVTEAKLRAKLQAKKKQSTELEDDNGPPVPDDLAPAERIPPVLENEQTEIEQQQEMERKTCEVVTSGGGVAGKKKRKGKKGREQQQEQLVKKQSDTINSSIREKLATIAARKERMREIRAKLVQPVVGSSDMDETFRNALQQLKSITEMRKQLELLHEKGAKLPEETAELLERQLQAEDVISQNEAEMPDVVSMRQSSETPFKESVEAMEVVRNNFLEVMAQKSESVTGVGTRADLISDDLSDGYHLTTEDSQRLRNIEQALQEQRQLLETIASRSHQEF</sequence>
<evidence type="ECO:0000313" key="4">
    <source>
        <dbReference type="WBParaSite" id="BPAG_0000087201-mRNA-1"/>
    </source>
</evidence>
<organism evidence="4">
    <name type="scientific">Brugia pahangi</name>
    <name type="common">Filarial nematode worm</name>
    <dbReference type="NCBI Taxonomy" id="6280"/>
    <lineage>
        <taxon>Eukaryota</taxon>
        <taxon>Metazoa</taxon>
        <taxon>Ecdysozoa</taxon>
        <taxon>Nematoda</taxon>
        <taxon>Chromadorea</taxon>
        <taxon>Rhabditida</taxon>
        <taxon>Spirurina</taxon>
        <taxon>Spiruromorpha</taxon>
        <taxon>Filarioidea</taxon>
        <taxon>Onchocercidae</taxon>
        <taxon>Brugia</taxon>
    </lineage>
</organism>
<evidence type="ECO:0000313" key="3">
    <source>
        <dbReference type="Proteomes" id="UP000278627"/>
    </source>
</evidence>
<gene>
    <name evidence="2" type="ORF">BPAG_LOCUS873</name>
</gene>
<accession>A0A158PQ32</accession>
<keyword evidence="3" id="KW-1185">Reference proteome</keyword>
<proteinExistence type="predicted"/>
<reference evidence="2 3" key="2">
    <citation type="submission" date="2018-11" db="EMBL/GenBank/DDBJ databases">
        <authorList>
            <consortium name="Pathogen Informatics"/>
        </authorList>
    </citation>
    <scope>NUCLEOTIDE SEQUENCE [LARGE SCALE GENOMIC DNA]</scope>
</reference>
<reference evidence="4" key="1">
    <citation type="submission" date="2016-04" db="UniProtKB">
        <authorList>
            <consortium name="WormBaseParasite"/>
        </authorList>
    </citation>
    <scope>IDENTIFICATION</scope>
</reference>
<protein>
    <submittedName>
        <fullName evidence="4">Golgin subfamily A member 6-like protein 22</fullName>
    </submittedName>
</protein>
<feature type="region of interest" description="Disordered" evidence="1">
    <location>
        <begin position="170"/>
        <end position="218"/>
    </location>
</feature>
<dbReference type="EMBL" id="UZAD01000050">
    <property type="protein sequence ID" value="VDN82059.1"/>
    <property type="molecule type" value="Genomic_DNA"/>
</dbReference>
<dbReference type="Proteomes" id="UP000278627">
    <property type="component" value="Unassembled WGS sequence"/>
</dbReference>
<dbReference type="WBParaSite" id="BPAG_0000087201-mRNA-1">
    <property type="protein sequence ID" value="BPAG_0000087201-mRNA-1"/>
    <property type="gene ID" value="BPAG_0000087201"/>
</dbReference>